<organism evidence="1 2">
    <name type="scientific">Linum trigynum</name>
    <dbReference type="NCBI Taxonomy" id="586398"/>
    <lineage>
        <taxon>Eukaryota</taxon>
        <taxon>Viridiplantae</taxon>
        <taxon>Streptophyta</taxon>
        <taxon>Embryophyta</taxon>
        <taxon>Tracheophyta</taxon>
        <taxon>Spermatophyta</taxon>
        <taxon>Magnoliopsida</taxon>
        <taxon>eudicotyledons</taxon>
        <taxon>Gunneridae</taxon>
        <taxon>Pentapetalae</taxon>
        <taxon>rosids</taxon>
        <taxon>fabids</taxon>
        <taxon>Malpighiales</taxon>
        <taxon>Linaceae</taxon>
        <taxon>Linum</taxon>
    </lineage>
</organism>
<proteinExistence type="predicted"/>
<sequence length="122" mass="13868">MKRTMGSVFGFVKLRPSVKRTPDTVADLARKWTKMLRAGAMELNLMGIDRSTIMFNMAEGRHSLELKEFVLNQPEAYEIKIGFESRFTAPIGFEERYNINTGNRAVHVKDRVLQGSLFAGDL</sequence>
<keyword evidence="2" id="KW-1185">Reference proteome</keyword>
<accession>A0AAV2E7Z2</accession>
<dbReference type="Proteomes" id="UP001497516">
    <property type="component" value="Chromosome 4"/>
</dbReference>
<dbReference type="PANTHER" id="PTHR36357">
    <property type="entry name" value="OS03G0148300 PROTEIN"/>
    <property type="match status" value="1"/>
</dbReference>
<evidence type="ECO:0000313" key="1">
    <source>
        <dbReference type="EMBL" id="CAL1381787.1"/>
    </source>
</evidence>
<dbReference type="AlphaFoldDB" id="A0AAV2E7Z2"/>
<dbReference type="EMBL" id="OZ034817">
    <property type="protein sequence ID" value="CAL1381787.1"/>
    <property type="molecule type" value="Genomic_DNA"/>
</dbReference>
<evidence type="ECO:0000313" key="2">
    <source>
        <dbReference type="Proteomes" id="UP001497516"/>
    </source>
</evidence>
<name>A0AAV2E7Z2_9ROSI</name>
<reference evidence="1 2" key="1">
    <citation type="submission" date="2024-04" db="EMBL/GenBank/DDBJ databases">
        <authorList>
            <person name="Fracassetti M."/>
        </authorList>
    </citation>
    <scope>NUCLEOTIDE SEQUENCE [LARGE SCALE GENOMIC DNA]</scope>
</reference>
<dbReference type="PANTHER" id="PTHR36357:SF1">
    <property type="entry name" value="OS03G0148300 PROTEIN"/>
    <property type="match status" value="1"/>
</dbReference>
<dbReference type="Gene3D" id="3.30.70.260">
    <property type="match status" value="1"/>
</dbReference>
<protein>
    <submittedName>
        <fullName evidence="1">Uncharacterized protein</fullName>
    </submittedName>
</protein>
<gene>
    <name evidence="1" type="ORF">LTRI10_LOCUS23142</name>
</gene>